<feature type="region of interest" description="Disordered" evidence="1">
    <location>
        <begin position="455"/>
        <end position="504"/>
    </location>
</feature>
<dbReference type="FunFam" id="3.30.470.20:FF:000136">
    <property type="entry name" value="Uncharacterized protein"/>
    <property type="match status" value="1"/>
</dbReference>
<feature type="compositionally biased region" description="Polar residues" evidence="1">
    <location>
        <begin position="456"/>
        <end position="467"/>
    </location>
</feature>
<dbReference type="PANTHER" id="PTHR14217">
    <property type="entry name" value="INOSITOL-TETRAKISPHOSPHATE 1-KINASE"/>
    <property type="match status" value="1"/>
</dbReference>
<dbReference type="GO" id="GO:0005524">
    <property type="term" value="F:ATP binding"/>
    <property type="evidence" value="ECO:0007669"/>
    <property type="project" value="InterPro"/>
</dbReference>
<dbReference type="GO" id="GO:0047325">
    <property type="term" value="F:inositol-3,4,5,6-tetrakisphosphate 1-kinase activity"/>
    <property type="evidence" value="ECO:0007669"/>
    <property type="project" value="InterPro"/>
</dbReference>
<feature type="compositionally biased region" description="Polar residues" evidence="1">
    <location>
        <begin position="492"/>
        <end position="504"/>
    </location>
</feature>
<name>A0A3S5H7D6_LEIDO</name>
<dbReference type="GO" id="GO:0000287">
    <property type="term" value="F:magnesium ion binding"/>
    <property type="evidence" value="ECO:0007669"/>
    <property type="project" value="InterPro"/>
</dbReference>
<dbReference type="GO" id="GO:0032957">
    <property type="term" value="P:inositol trisphosphate metabolic process"/>
    <property type="evidence" value="ECO:0007669"/>
    <property type="project" value="InterPro"/>
</dbReference>
<accession>A0A3S5H7D6</accession>
<dbReference type="Gene3D" id="3.30.470.20">
    <property type="entry name" value="ATP-grasp fold, B domain"/>
    <property type="match status" value="1"/>
</dbReference>
<feature type="region of interest" description="Disordered" evidence="1">
    <location>
        <begin position="63"/>
        <end position="128"/>
    </location>
</feature>
<dbReference type="AlphaFoldDB" id="A0A3S5H7D6"/>
<dbReference type="Proteomes" id="UP000274082">
    <property type="component" value="Chromosome 24"/>
</dbReference>
<gene>
    <name evidence="2" type="ORF">LdCL_240025800</name>
</gene>
<dbReference type="VEuPathDB" id="TriTrypDB:LDHU3_24.2450"/>
<evidence type="ECO:0000313" key="2">
    <source>
        <dbReference type="EMBL" id="AYU79284.1"/>
    </source>
</evidence>
<dbReference type="GO" id="GO:0005737">
    <property type="term" value="C:cytoplasm"/>
    <property type="evidence" value="ECO:0007669"/>
    <property type="project" value="TreeGrafter"/>
</dbReference>
<dbReference type="EMBL" id="CP029523">
    <property type="protein sequence ID" value="AYU79284.1"/>
    <property type="molecule type" value="Genomic_DNA"/>
</dbReference>
<reference evidence="2 3" key="1">
    <citation type="journal article" date="2018" name="Sci. Rep.">
        <title>A complete Leishmania donovani reference genome identifies novel genetic variations associated with virulence.</title>
        <authorList>
            <person name="Lypaczewski P."/>
            <person name="Hoshizaki J."/>
            <person name="Zhang W.-W."/>
            <person name="McCall L.-I."/>
            <person name="Torcivia-Rodriguez J."/>
            <person name="Simonyan V."/>
            <person name="Kaur A."/>
            <person name="Dewar K."/>
            <person name="Matlashewski G."/>
        </authorList>
    </citation>
    <scope>NUCLEOTIDE SEQUENCE [LARGE SCALE GENOMIC DNA]</scope>
    <source>
        <strain evidence="2 3">LdCL</strain>
    </source>
</reference>
<feature type="compositionally biased region" description="Basic and acidic residues" evidence="1">
    <location>
        <begin position="186"/>
        <end position="197"/>
    </location>
</feature>
<dbReference type="PANTHER" id="PTHR14217:SF1">
    <property type="entry name" value="INOSITOL-TETRAKISPHOSPHATE 1-KINASE"/>
    <property type="match status" value="1"/>
</dbReference>
<feature type="compositionally biased region" description="Pro residues" evidence="1">
    <location>
        <begin position="1"/>
        <end position="22"/>
    </location>
</feature>
<feature type="region of interest" description="Disordered" evidence="1">
    <location>
        <begin position="695"/>
        <end position="716"/>
    </location>
</feature>
<dbReference type="OrthoDB" id="245270at2759"/>
<feature type="region of interest" description="Disordered" evidence="1">
    <location>
        <begin position="595"/>
        <end position="627"/>
    </location>
</feature>
<organism evidence="2 3">
    <name type="scientific">Leishmania donovani</name>
    <dbReference type="NCBI Taxonomy" id="5661"/>
    <lineage>
        <taxon>Eukaryota</taxon>
        <taxon>Discoba</taxon>
        <taxon>Euglenozoa</taxon>
        <taxon>Kinetoplastea</taxon>
        <taxon>Metakinetoplastina</taxon>
        <taxon>Trypanosomatida</taxon>
        <taxon>Trypanosomatidae</taxon>
        <taxon>Leishmaniinae</taxon>
        <taxon>Leishmania</taxon>
    </lineage>
</organism>
<protein>
    <submittedName>
        <fullName evidence="2">Uncharacterized protein</fullName>
    </submittedName>
</protein>
<evidence type="ECO:0000256" key="1">
    <source>
        <dbReference type="SAM" id="MobiDB-lite"/>
    </source>
</evidence>
<feature type="region of interest" description="Disordered" evidence="1">
    <location>
        <begin position="168"/>
        <end position="207"/>
    </location>
</feature>
<dbReference type="GO" id="GO:0052726">
    <property type="term" value="F:inositol-1,3,4-trisphosphate 5-kinase activity"/>
    <property type="evidence" value="ECO:0007669"/>
    <property type="project" value="InterPro"/>
</dbReference>
<evidence type="ECO:0000313" key="3">
    <source>
        <dbReference type="Proteomes" id="UP000274082"/>
    </source>
</evidence>
<dbReference type="VEuPathDB" id="TriTrypDB:LdBPK_242010.1"/>
<proteinExistence type="predicted"/>
<dbReference type="VEuPathDB" id="TriTrypDB:LdCL_240025800"/>
<dbReference type="GO" id="GO:0052725">
    <property type="term" value="F:inositol-1,3,4-trisphosphate 6-kinase activity"/>
    <property type="evidence" value="ECO:0007669"/>
    <property type="project" value="InterPro"/>
</dbReference>
<dbReference type="InterPro" id="IPR008656">
    <property type="entry name" value="Inositol_tetrakis-P_1-kinase"/>
</dbReference>
<sequence>MNRSASPPPASPPPASPSPASPSPSTMHIITVALCASSKKHQQSFDALREAGKLHNEHLLQMRQHSAARQAGCGDVSGEAGEASTAAQQEGCASGNRGMNSHSRSRRTSRATSEVLAHPARSRSTTEGSLSCSALNNCLFRFLSLNYDAQRHRMVLCIDGDMKETHQSSAAAFAQEGSKASAEQSPRVDAHAGTDETVRDEDEPSQSALMDEVDVVLHKVATFGTPVAIRALHQWYKGAQKRRSRRRRAPLIVVDPLEKVQLLMTRSMLCKLLNNVGDDGQPIALTPRTFMWDCPPDAACRHARRTNGSSAATPLGIHSFTSIEEQKEARANGTAAEHWWIAKPDESTGPAFTHHLVMWLTRDADVSVPAAVKAALPTEACRFILQELYVYALPVVLKVYCVGSHISVKANPTVSLLNYLWEHTRGSTVADVPVAMDSQDKAFFSTVASASTSRSQPTLSAMASSTDDGAPPATSPTMNATNAADAPPSPTELPQGTSSESASAEQSLIAWESMVVPADNWNAFLAPGTPAYTAISKLAQDLSGDAGIGLSLYGFDIVLVPQYLAHTYQRKGARGIGRTEGATVRYEGAAPSLSKVAHRSADTAEPVQRLPASHSMRKLPGAGASAPPSPVSRLFRASDMFDPASGAPTSLLLDSIPVVIDVNYFPGYKGVAEVNQHMLELIALKCMHLQDGSSSRTWHADTATGAGAKKRRCSMM</sequence>
<keyword evidence="3" id="KW-1185">Reference proteome</keyword>
<feature type="region of interest" description="Disordered" evidence="1">
    <location>
        <begin position="1"/>
        <end position="25"/>
    </location>
</feature>